<dbReference type="AlphaFoldDB" id="S2Z299"/>
<evidence type="ECO:0000313" key="2">
    <source>
        <dbReference type="Proteomes" id="UP000014408"/>
    </source>
</evidence>
<evidence type="ECO:0000313" key="1">
    <source>
        <dbReference type="EMBL" id="EPD70873.1"/>
    </source>
</evidence>
<name>S2Z299_9CORY</name>
<reference evidence="1 2" key="1">
    <citation type="submission" date="2013-05" db="EMBL/GenBank/DDBJ databases">
        <title>The Genome Sequence of Corynebacterium pyruviciproducens 1773O (ATCC BAA-1742).</title>
        <authorList>
            <consortium name="The Broad Institute Genomics Platform"/>
            <person name="Earl A."/>
            <person name="Ward D."/>
            <person name="Feldgarden M."/>
            <person name="Gevers D."/>
            <person name="Tong J."/>
            <person name="Walker B."/>
            <person name="Young S."/>
            <person name="Zeng Q."/>
            <person name="Gargeya S."/>
            <person name="Fitzgerald M."/>
            <person name="Haas B."/>
            <person name="Abouelleil A."/>
            <person name="Allen A.W."/>
            <person name="Alvarado L."/>
            <person name="Arachchi H.M."/>
            <person name="Berlin A.M."/>
            <person name="Chapman S.B."/>
            <person name="Gainer-Dewar J."/>
            <person name="Goldberg J."/>
            <person name="Griggs A."/>
            <person name="Gujja S."/>
            <person name="Hansen M."/>
            <person name="Howarth C."/>
            <person name="Imamovic A."/>
            <person name="Ireland A."/>
            <person name="Larimer J."/>
            <person name="McCowan C."/>
            <person name="Murphy C."/>
            <person name="Pearson M."/>
            <person name="Poon T.W."/>
            <person name="Priest M."/>
            <person name="Roberts A."/>
            <person name="Saif S."/>
            <person name="Shea T."/>
            <person name="Sisk P."/>
            <person name="Sykes S."/>
            <person name="Wortman J."/>
            <person name="Nusbaum C."/>
            <person name="Birren B."/>
        </authorList>
    </citation>
    <scope>NUCLEOTIDE SEQUENCE [LARGE SCALE GENOMIC DNA]</scope>
    <source>
        <strain evidence="1 2">ATCC BAA-1742</strain>
    </source>
</reference>
<comment type="caution">
    <text evidence="1">The sequence shown here is derived from an EMBL/GenBank/DDBJ whole genome shotgun (WGS) entry which is preliminary data.</text>
</comment>
<gene>
    <name evidence="1" type="ORF">HMPREF1219_00168</name>
</gene>
<accession>S2Z299</accession>
<dbReference type="RefSeq" id="WP_016457092.1">
    <property type="nucleotide sequence ID" value="NZ_KE150446.1"/>
</dbReference>
<organism evidence="1 2">
    <name type="scientific">Corynebacterium pyruviciproducens ATCC BAA-1742</name>
    <dbReference type="NCBI Taxonomy" id="1125779"/>
    <lineage>
        <taxon>Bacteria</taxon>
        <taxon>Bacillati</taxon>
        <taxon>Actinomycetota</taxon>
        <taxon>Actinomycetes</taxon>
        <taxon>Mycobacteriales</taxon>
        <taxon>Corynebacteriaceae</taxon>
        <taxon>Corynebacterium</taxon>
    </lineage>
</organism>
<dbReference type="Proteomes" id="UP000014408">
    <property type="component" value="Unassembled WGS sequence"/>
</dbReference>
<dbReference type="HOGENOM" id="CLU_090596_0_0_11"/>
<keyword evidence="2" id="KW-1185">Reference proteome</keyword>
<dbReference type="EMBL" id="ATBY01000002">
    <property type="protein sequence ID" value="EPD70873.1"/>
    <property type="molecule type" value="Genomic_DNA"/>
</dbReference>
<dbReference type="PATRIC" id="fig|1125779.3.peg.160"/>
<sequence length="260" mass="27620">MATWELVYESPSGVVWPLMGATPPRGVFVKEGTVPVLWPSRPETVVKAAGLSGQRLADFQAGFDPMSVEFTVVVDGSMVGKSMGAVLAEWLGSWSTTVPGVLTARVGDGEPRTLGVRLVADFTPGMPEVQPDDVGFMELPMRLVCDRGVAVVTREYVGGATVVNDGVDWVWPRVTWSAAGSLVMPSGAAVQLPPVSAVRVLNFDPWLGGEVTDVDGVRDVSLWRSLRGTVFEGVPPGASGVFRIPGGARMVCDFSVLGWF</sequence>
<proteinExistence type="predicted"/>
<protein>
    <submittedName>
        <fullName evidence="1">Uncharacterized protein</fullName>
    </submittedName>
</protein>
<dbReference type="STRING" id="1125779.HMPREF1219_00168"/>